<proteinExistence type="predicted"/>
<keyword evidence="1" id="KW-0472">Membrane</keyword>
<name>A0A9Q3W1E0_9GAMM</name>
<accession>A0A9Q3W1E0</accession>
<gene>
    <name evidence="2" type="ORF">LZG35_09475</name>
</gene>
<dbReference type="EMBL" id="JAJVKT010000009">
    <property type="protein sequence ID" value="MCE7508865.1"/>
    <property type="molecule type" value="Genomic_DNA"/>
</dbReference>
<keyword evidence="1" id="KW-0812">Transmembrane</keyword>
<evidence type="ECO:0000313" key="2">
    <source>
        <dbReference type="EMBL" id="MCE7508865.1"/>
    </source>
</evidence>
<evidence type="ECO:0000256" key="1">
    <source>
        <dbReference type="SAM" id="Phobius"/>
    </source>
</evidence>
<reference evidence="2" key="1">
    <citation type="submission" date="2022-01" db="EMBL/GenBank/DDBJ databases">
        <authorList>
            <person name="Karlyshev A.V."/>
            <person name="Jaspars M."/>
        </authorList>
    </citation>
    <scope>NUCLEOTIDE SEQUENCE</scope>
    <source>
        <strain evidence="2">AGSA3-2</strain>
    </source>
</reference>
<protein>
    <submittedName>
        <fullName evidence="2">Uncharacterized protein</fullName>
    </submittedName>
</protein>
<feature type="transmembrane region" description="Helical" evidence="1">
    <location>
        <begin position="42"/>
        <end position="61"/>
    </location>
</feature>
<keyword evidence="3" id="KW-1185">Reference proteome</keyword>
<organism evidence="2 3">
    <name type="scientific">Alloalcanivorax xenomutans</name>
    <dbReference type="NCBI Taxonomy" id="1094342"/>
    <lineage>
        <taxon>Bacteria</taxon>
        <taxon>Pseudomonadati</taxon>
        <taxon>Pseudomonadota</taxon>
        <taxon>Gammaproteobacteria</taxon>
        <taxon>Oceanospirillales</taxon>
        <taxon>Alcanivoracaceae</taxon>
        <taxon>Alloalcanivorax</taxon>
    </lineage>
</organism>
<sequence length="264" mass="30010">MSNIRKILWQLFREMTLPFLIAACWTGYSLLAAPEKRNLVDAITVFGGSFFLACWGFSQWFRVKKQQVVESGLGGIVEKQEDLLIELRDAAERLEGHASGGKSVGWLMLVNPQNGAIRNITAHVEGDYPLVEAKASVIDLDKTDVAIEEVKRTGNIQDFFKHHINFDCGTIQPNMATLQRAVVPCDTSQSLIRFRVEWTARNGRWVQFIQLKQNENRYVFSTAVQRGDEWVYENPKRDAIPQRPDGAPDVFWLNKTVESNEPVV</sequence>
<keyword evidence="1" id="KW-1133">Transmembrane helix</keyword>
<dbReference type="Proteomes" id="UP001107961">
    <property type="component" value="Unassembled WGS sequence"/>
</dbReference>
<comment type="caution">
    <text evidence="2">The sequence shown here is derived from an EMBL/GenBank/DDBJ whole genome shotgun (WGS) entry which is preliminary data.</text>
</comment>
<dbReference type="RefSeq" id="WP_233925781.1">
    <property type="nucleotide sequence ID" value="NZ_JAJVKT010000009.1"/>
</dbReference>
<evidence type="ECO:0000313" key="3">
    <source>
        <dbReference type="Proteomes" id="UP001107961"/>
    </source>
</evidence>
<dbReference type="AlphaFoldDB" id="A0A9Q3W1E0"/>